<comment type="caution">
    <text evidence="5">The sequence shown here is derived from an EMBL/GenBank/DDBJ whole genome shotgun (WGS) entry which is preliminary data.</text>
</comment>
<dbReference type="Gene3D" id="3.40.50.300">
    <property type="entry name" value="P-loop containing nucleotide triphosphate hydrolases"/>
    <property type="match status" value="3"/>
</dbReference>
<name>A0ABP8AAU9_9MICO</name>
<dbReference type="Pfam" id="PF01580">
    <property type="entry name" value="FtsK_SpoIIIE"/>
    <property type="match status" value="1"/>
</dbReference>
<keyword evidence="2 3" id="KW-0067">ATP-binding</keyword>
<dbReference type="CDD" id="cd01127">
    <property type="entry name" value="TrwB_TraG_TraD_VirD4"/>
    <property type="match status" value="1"/>
</dbReference>
<evidence type="ECO:0000256" key="1">
    <source>
        <dbReference type="ARBA" id="ARBA00022741"/>
    </source>
</evidence>
<evidence type="ECO:0000313" key="5">
    <source>
        <dbReference type="EMBL" id="GAA4180840.1"/>
    </source>
</evidence>
<evidence type="ECO:0000256" key="2">
    <source>
        <dbReference type="ARBA" id="ARBA00022840"/>
    </source>
</evidence>
<dbReference type="InterPro" id="IPR003593">
    <property type="entry name" value="AAA+_ATPase"/>
</dbReference>
<dbReference type="InterPro" id="IPR002543">
    <property type="entry name" value="FtsK_dom"/>
</dbReference>
<feature type="domain" description="FtsK" evidence="4">
    <location>
        <begin position="325"/>
        <end position="508"/>
    </location>
</feature>
<organism evidence="5 6">
    <name type="scientific">Gryllotalpicola koreensis</name>
    <dbReference type="NCBI Taxonomy" id="993086"/>
    <lineage>
        <taxon>Bacteria</taxon>
        <taxon>Bacillati</taxon>
        <taxon>Actinomycetota</taxon>
        <taxon>Actinomycetes</taxon>
        <taxon>Micrococcales</taxon>
        <taxon>Microbacteriaceae</taxon>
        <taxon>Gryllotalpicola</taxon>
    </lineage>
</organism>
<dbReference type="PANTHER" id="PTHR22683:SF1">
    <property type="entry name" value="TYPE VII SECRETION SYSTEM PROTEIN ESSC"/>
    <property type="match status" value="1"/>
</dbReference>
<keyword evidence="6" id="KW-1185">Reference proteome</keyword>
<feature type="binding site" evidence="3">
    <location>
        <begin position="343"/>
        <end position="350"/>
    </location>
    <ligand>
        <name>ATP</name>
        <dbReference type="ChEBI" id="CHEBI:30616"/>
    </ligand>
</feature>
<proteinExistence type="predicted"/>
<dbReference type="SMART" id="SM00382">
    <property type="entry name" value="AAA"/>
    <property type="match status" value="2"/>
</dbReference>
<dbReference type="PANTHER" id="PTHR22683">
    <property type="entry name" value="SPORULATION PROTEIN RELATED"/>
    <property type="match status" value="1"/>
</dbReference>
<evidence type="ECO:0000313" key="6">
    <source>
        <dbReference type="Proteomes" id="UP001501079"/>
    </source>
</evidence>
<protein>
    <recommendedName>
        <fullName evidence="4">FtsK domain-containing protein</fullName>
    </recommendedName>
</protein>
<accession>A0ABP8AAU9</accession>
<sequence>MSWAAFITPIVMAGALWLMTRSPYSLAFAALGPIGAVMSLIEGRRGGGRDRRAAQAERAAELERLRERVAASHETLRRGLLRRAPGAAVAIDGLDGSGLWKGDETVVSLGRGAVDSGLVLGGDARTTDELELQRAAARLDDAPVLAMPEDGIAVCGPGLLARAYLRGLLVQLYAALPPGRLAPPELVDAAGCARGEWDWLERLPHGVGSASGVVPRFGVFEEARLVPPGFRAVVSLVSPVAATVEVFPGAPATGIAAEHAPVEASVVPELVAYAEVERFVAVLSSRAAALGLGAATRALPAEVAFGDLPAAGGPRLGASIGRTLHGIAELDLVADGPHAVVAGVTGSGKSELLVTWVAGMVSGRSSDEVVVLLVDFKGGTAFRPLAALPHVVGVVTDLQHGEAARALSSLSAELRRREAELARLGARDVVEARGALPRLVIVVDEFAAMIDQFPDFGPLFADIAARGRALGIHLILATQRPAGVMRDALVANCPLRLSLRVQSDADSRWVVGTDAASRLSAATPGRCIVSIDGAATEVQIARTTSADLAALVEAAPAAPPPKRPWLDPLPAVLTRAQLPERATAQVVGVADLPEEQRRAMLEFQPQQAPLVVLGAGRSGKSSLLRLLAEASGLEPVVVGSDREQAWDAVEAAAERCEDPDASSAPALLLAIDDADAVCARLGDEYAAVWCERLARVLRDGPAAGVYAVVAAQRQTGPLRGALGLARETVLLRQPSKQEHVLAGAPAELWDDAVPAGGGVWRGRRVQFLAPPHLETSAVLRDEAPGEPPARVPLVPPRGGATIVVSRAPARAVSRARAAGLPAEAVVDLTQPPVPGTPTPESLLEDGRLPTGVLVIGDPDAWMGRWSLFATLKARHPVVFSGCDQADVRALTRSRVLPPPLAPGSGAGWLVFADGRMRRCVLAA</sequence>
<evidence type="ECO:0000259" key="4">
    <source>
        <dbReference type="PROSITE" id="PS50901"/>
    </source>
</evidence>
<keyword evidence="1 3" id="KW-0547">Nucleotide-binding</keyword>
<gene>
    <name evidence="5" type="ORF">GCM10022287_35220</name>
</gene>
<dbReference type="SUPFAM" id="SSF52540">
    <property type="entry name" value="P-loop containing nucleoside triphosphate hydrolases"/>
    <property type="match status" value="1"/>
</dbReference>
<evidence type="ECO:0000256" key="3">
    <source>
        <dbReference type="PROSITE-ProRule" id="PRU00289"/>
    </source>
</evidence>
<dbReference type="InterPro" id="IPR050206">
    <property type="entry name" value="FtsK/SpoIIIE/SftA"/>
</dbReference>
<dbReference type="PROSITE" id="PS50901">
    <property type="entry name" value="FTSK"/>
    <property type="match status" value="1"/>
</dbReference>
<reference evidence="6" key="1">
    <citation type="journal article" date="2019" name="Int. J. Syst. Evol. Microbiol.">
        <title>The Global Catalogue of Microorganisms (GCM) 10K type strain sequencing project: providing services to taxonomists for standard genome sequencing and annotation.</title>
        <authorList>
            <consortium name="The Broad Institute Genomics Platform"/>
            <consortium name="The Broad Institute Genome Sequencing Center for Infectious Disease"/>
            <person name="Wu L."/>
            <person name="Ma J."/>
        </authorList>
    </citation>
    <scope>NUCLEOTIDE SEQUENCE [LARGE SCALE GENOMIC DNA]</scope>
    <source>
        <strain evidence="6">JCM 17591</strain>
    </source>
</reference>
<dbReference type="InterPro" id="IPR027417">
    <property type="entry name" value="P-loop_NTPase"/>
</dbReference>
<dbReference type="EMBL" id="BAABBW010000006">
    <property type="protein sequence ID" value="GAA4180840.1"/>
    <property type="molecule type" value="Genomic_DNA"/>
</dbReference>
<dbReference type="Proteomes" id="UP001501079">
    <property type="component" value="Unassembled WGS sequence"/>
</dbReference>